<name>A0A7G2EPP2_ARATH</name>
<gene>
    <name evidence="4" type="ORF">AT9943_LOCUS12546</name>
</gene>
<feature type="domain" description="CCHC-type" evidence="3">
    <location>
        <begin position="195"/>
        <end position="208"/>
    </location>
</feature>
<evidence type="ECO:0000313" key="5">
    <source>
        <dbReference type="Proteomes" id="UP000516314"/>
    </source>
</evidence>
<accession>A0A7G2EPP2</accession>
<feature type="compositionally biased region" description="Pro residues" evidence="2">
    <location>
        <begin position="86"/>
        <end position="97"/>
    </location>
</feature>
<dbReference type="Gene3D" id="4.10.60.10">
    <property type="entry name" value="Zinc finger, CCHC-type"/>
    <property type="match status" value="1"/>
</dbReference>
<organism evidence="4 5">
    <name type="scientific">Arabidopsis thaliana</name>
    <name type="common">Mouse-ear cress</name>
    <dbReference type="NCBI Taxonomy" id="3702"/>
    <lineage>
        <taxon>Eukaryota</taxon>
        <taxon>Viridiplantae</taxon>
        <taxon>Streptophyta</taxon>
        <taxon>Embryophyta</taxon>
        <taxon>Tracheophyta</taxon>
        <taxon>Spermatophyta</taxon>
        <taxon>Magnoliopsida</taxon>
        <taxon>eudicotyledons</taxon>
        <taxon>Gunneridae</taxon>
        <taxon>Pentapetalae</taxon>
        <taxon>rosids</taxon>
        <taxon>malvids</taxon>
        <taxon>Brassicales</taxon>
        <taxon>Brassicaceae</taxon>
        <taxon>Camelineae</taxon>
        <taxon>Arabidopsis</taxon>
    </lineage>
</organism>
<dbReference type="PROSITE" id="PS50158">
    <property type="entry name" value="ZF_CCHC"/>
    <property type="match status" value="2"/>
</dbReference>
<dbReference type="SUPFAM" id="SSF57756">
    <property type="entry name" value="Retrovirus zinc finger-like domains"/>
    <property type="match status" value="1"/>
</dbReference>
<dbReference type="EMBL" id="LR881468">
    <property type="protein sequence ID" value="CAD5324663.1"/>
    <property type="molecule type" value="Genomic_DNA"/>
</dbReference>
<feature type="region of interest" description="Disordered" evidence="2">
    <location>
        <begin position="1"/>
        <end position="37"/>
    </location>
</feature>
<keyword evidence="1" id="KW-0479">Metal-binding</keyword>
<dbReference type="GO" id="GO:0008270">
    <property type="term" value="F:zinc ion binding"/>
    <property type="evidence" value="ECO:0007669"/>
    <property type="project" value="UniProtKB-KW"/>
</dbReference>
<feature type="region of interest" description="Disordered" evidence="2">
    <location>
        <begin position="69"/>
        <end position="101"/>
    </location>
</feature>
<dbReference type="AlphaFoldDB" id="A0A7G2EPP2"/>
<protein>
    <submittedName>
        <fullName evidence="4">(thale cress) hypothetical protein</fullName>
    </submittedName>
</protein>
<evidence type="ECO:0000313" key="4">
    <source>
        <dbReference type="EMBL" id="CAD5324663.1"/>
    </source>
</evidence>
<evidence type="ECO:0000259" key="3">
    <source>
        <dbReference type="PROSITE" id="PS50158"/>
    </source>
</evidence>
<keyword evidence="1" id="KW-0862">Zinc</keyword>
<sequence>MAPLRKRGRVTNQRANRVDDAPAKGQAQPPVGDVPVGDQAAINASLLGQVQGIRGMFEELMNRIPQAALAPAPAAQPPQENVLPQQPQPPPPPPPLPAQMAGPAISYWEAARIKSGLVLEAKHLRNTQAKTTKGVESQKRTWDNREGGPAQTRFPLCTTCGKKHGGACWANKGKCYKCGQIGHNQQNCSEGFNNCRRCGHRGHFARDCTMHLGGGQQGIQNMGILPPPPKRQAVGPRVYALEGQDGAEPIAGEFFFMKAFKILFPPCCK</sequence>
<evidence type="ECO:0000256" key="1">
    <source>
        <dbReference type="PROSITE-ProRule" id="PRU00047"/>
    </source>
</evidence>
<dbReference type="GO" id="GO:0003676">
    <property type="term" value="F:nucleic acid binding"/>
    <property type="evidence" value="ECO:0007669"/>
    <property type="project" value="InterPro"/>
</dbReference>
<evidence type="ECO:0000256" key="2">
    <source>
        <dbReference type="SAM" id="MobiDB-lite"/>
    </source>
</evidence>
<dbReference type="InterPro" id="IPR036875">
    <property type="entry name" value="Znf_CCHC_sf"/>
</dbReference>
<keyword evidence="1" id="KW-0863">Zinc-finger</keyword>
<dbReference type="SMART" id="SM00343">
    <property type="entry name" value="ZnF_C2HC"/>
    <property type="match status" value="2"/>
</dbReference>
<feature type="compositionally biased region" description="Low complexity" evidence="2">
    <location>
        <begin position="69"/>
        <end position="85"/>
    </location>
</feature>
<dbReference type="Pfam" id="PF00098">
    <property type="entry name" value="zf-CCHC"/>
    <property type="match status" value="2"/>
</dbReference>
<reference evidence="4 5" key="1">
    <citation type="submission" date="2020-09" db="EMBL/GenBank/DDBJ databases">
        <authorList>
            <person name="Ashkenazy H."/>
        </authorList>
    </citation>
    <scope>NUCLEOTIDE SEQUENCE [LARGE SCALE GENOMIC DNA]</scope>
    <source>
        <strain evidence="5">cv. Cdm-0</strain>
    </source>
</reference>
<feature type="domain" description="CCHC-type" evidence="3">
    <location>
        <begin position="174"/>
        <end position="190"/>
    </location>
</feature>
<dbReference type="InterPro" id="IPR001878">
    <property type="entry name" value="Znf_CCHC"/>
</dbReference>
<proteinExistence type="predicted"/>
<dbReference type="Proteomes" id="UP000516314">
    <property type="component" value="Chromosome 3"/>
</dbReference>